<dbReference type="PANTHER" id="PTHR33828">
    <property type="entry name" value="OS05G0596200 PROTEIN"/>
    <property type="match status" value="1"/>
</dbReference>
<keyword evidence="3" id="KW-1185">Reference proteome</keyword>
<dbReference type="EMBL" id="JAWDEY010000002">
    <property type="protein sequence ID" value="KAK6590932.1"/>
    <property type="molecule type" value="Genomic_DNA"/>
</dbReference>
<name>A0AAV9Y1Y2_9CRYT</name>
<dbReference type="PANTHER" id="PTHR33828:SF2">
    <property type="entry name" value="NUCLEOLIN"/>
    <property type="match status" value="1"/>
</dbReference>
<proteinExistence type="predicted"/>
<evidence type="ECO:0000313" key="3">
    <source>
        <dbReference type="Proteomes" id="UP001311799"/>
    </source>
</evidence>
<feature type="compositionally biased region" description="Low complexity" evidence="1">
    <location>
        <begin position="1"/>
        <end position="16"/>
    </location>
</feature>
<sequence>MLDSSSDIPSSNAISNKPKRRNLNGNGPKNHNLKKKPPKKSTKGKTEVVKKRKVSSEKKSTRSLTRGHNTTRKNQNKRTKVDDNSDIDEYSRDIGKLFREGQKYITPPNGDATRAFYESLYEENPYSIIALKYCVENGILLGNKHVIAYERLEFLREKGFLKRAIGGLQKEAIEQLRLFDSKRCGFPGG</sequence>
<gene>
    <name evidence="2" type="ORF">RS030_111685</name>
</gene>
<evidence type="ECO:0000313" key="2">
    <source>
        <dbReference type="EMBL" id="KAK6590932.1"/>
    </source>
</evidence>
<reference evidence="2 3" key="1">
    <citation type="submission" date="2023-10" db="EMBL/GenBank/DDBJ databases">
        <title>Comparative genomics analysis reveals potential genetic determinants of host preference in Cryptosporidium xiaoi.</title>
        <authorList>
            <person name="Xiao L."/>
            <person name="Li J."/>
        </authorList>
    </citation>
    <scope>NUCLEOTIDE SEQUENCE [LARGE SCALE GENOMIC DNA]</scope>
    <source>
        <strain evidence="2 3">52996</strain>
    </source>
</reference>
<feature type="compositionally biased region" description="Basic residues" evidence="1">
    <location>
        <begin position="69"/>
        <end position="78"/>
    </location>
</feature>
<dbReference type="AlphaFoldDB" id="A0AAV9Y1Y2"/>
<feature type="compositionally biased region" description="Basic and acidic residues" evidence="1">
    <location>
        <begin position="44"/>
        <end position="60"/>
    </location>
</feature>
<protein>
    <submittedName>
        <fullName evidence="2">Uncharacterized protein</fullName>
    </submittedName>
</protein>
<accession>A0AAV9Y1Y2</accession>
<feature type="compositionally biased region" description="Basic residues" evidence="1">
    <location>
        <begin position="31"/>
        <end position="43"/>
    </location>
</feature>
<dbReference type="Proteomes" id="UP001311799">
    <property type="component" value="Unassembled WGS sequence"/>
</dbReference>
<comment type="caution">
    <text evidence="2">The sequence shown here is derived from an EMBL/GenBank/DDBJ whole genome shotgun (WGS) entry which is preliminary data.</text>
</comment>
<evidence type="ECO:0000256" key="1">
    <source>
        <dbReference type="SAM" id="MobiDB-lite"/>
    </source>
</evidence>
<feature type="region of interest" description="Disordered" evidence="1">
    <location>
        <begin position="1"/>
        <end position="86"/>
    </location>
</feature>
<organism evidence="2 3">
    <name type="scientific">Cryptosporidium xiaoi</name>
    <dbReference type="NCBI Taxonomy" id="659607"/>
    <lineage>
        <taxon>Eukaryota</taxon>
        <taxon>Sar</taxon>
        <taxon>Alveolata</taxon>
        <taxon>Apicomplexa</taxon>
        <taxon>Conoidasida</taxon>
        <taxon>Coccidia</taxon>
        <taxon>Eucoccidiorida</taxon>
        <taxon>Eimeriorina</taxon>
        <taxon>Cryptosporidiidae</taxon>
        <taxon>Cryptosporidium</taxon>
    </lineage>
</organism>